<feature type="chain" id="PRO_5005536823" description="VM domain-containing protein" evidence="2">
    <location>
        <begin position="19"/>
        <end position="116"/>
    </location>
</feature>
<sequence length="116" mass="13691">MQILHFVFVFLIISSAICVNSSQIFRKLFGEVLVPQQQRYYNAHSYQYPVSSPTYQQYPQNTNGYYYQPPPPPPARRHHTRQRQSPVRQEKSYKDICHMVHNDGFTNPGNVPRCPY</sequence>
<proteinExistence type="predicted"/>
<dbReference type="OrthoDB" id="8060182at2759"/>
<dbReference type="AlphaFoldDB" id="A0A0L0CRX0"/>
<evidence type="ECO:0000313" key="3">
    <source>
        <dbReference type="EMBL" id="KNC34937.1"/>
    </source>
</evidence>
<feature type="compositionally biased region" description="Low complexity" evidence="1">
    <location>
        <begin position="54"/>
        <end position="67"/>
    </location>
</feature>
<dbReference type="Proteomes" id="UP000037069">
    <property type="component" value="Unassembled WGS sequence"/>
</dbReference>
<gene>
    <name evidence="3" type="ORF">FF38_11064</name>
</gene>
<protein>
    <recommendedName>
        <fullName evidence="5">VM domain-containing protein</fullName>
    </recommendedName>
</protein>
<name>A0A0L0CRX0_LUCCU</name>
<evidence type="ECO:0000256" key="2">
    <source>
        <dbReference type="SAM" id="SignalP"/>
    </source>
</evidence>
<feature type="signal peptide" evidence="2">
    <location>
        <begin position="1"/>
        <end position="18"/>
    </location>
</feature>
<evidence type="ECO:0000256" key="1">
    <source>
        <dbReference type="SAM" id="MobiDB-lite"/>
    </source>
</evidence>
<evidence type="ECO:0008006" key="5">
    <source>
        <dbReference type="Google" id="ProtNLM"/>
    </source>
</evidence>
<evidence type="ECO:0000313" key="4">
    <source>
        <dbReference type="Proteomes" id="UP000037069"/>
    </source>
</evidence>
<dbReference type="EMBL" id="JRES01000007">
    <property type="protein sequence ID" value="KNC34937.1"/>
    <property type="molecule type" value="Genomic_DNA"/>
</dbReference>
<comment type="caution">
    <text evidence="3">The sequence shown here is derived from an EMBL/GenBank/DDBJ whole genome shotgun (WGS) entry which is preliminary data.</text>
</comment>
<organism evidence="3 4">
    <name type="scientific">Lucilia cuprina</name>
    <name type="common">Green bottle fly</name>
    <name type="synonym">Australian sheep blowfly</name>
    <dbReference type="NCBI Taxonomy" id="7375"/>
    <lineage>
        <taxon>Eukaryota</taxon>
        <taxon>Metazoa</taxon>
        <taxon>Ecdysozoa</taxon>
        <taxon>Arthropoda</taxon>
        <taxon>Hexapoda</taxon>
        <taxon>Insecta</taxon>
        <taxon>Pterygota</taxon>
        <taxon>Neoptera</taxon>
        <taxon>Endopterygota</taxon>
        <taxon>Diptera</taxon>
        <taxon>Brachycera</taxon>
        <taxon>Muscomorpha</taxon>
        <taxon>Oestroidea</taxon>
        <taxon>Calliphoridae</taxon>
        <taxon>Luciliinae</taxon>
        <taxon>Lucilia</taxon>
    </lineage>
</organism>
<feature type="region of interest" description="Disordered" evidence="1">
    <location>
        <begin position="49"/>
        <end position="91"/>
    </location>
</feature>
<reference evidence="3 4" key="1">
    <citation type="journal article" date="2015" name="Nat. Commun.">
        <title>Lucilia cuprina genome unlocks parasitic fly biology to underpin future interventions.</title>
        <authorList>
            <person name="Anstead C.A."/>
            <person name="Korhonen P.K."/>
            <person name="Young N.D."/>
            <person name="Hall R.S."/>
            <person name="Jex A.R."/>
            <person name="Murali S.C."/>
            <person name="Hughes D.S."/>
            <person name="Lee S.F."/>
            <person name="Perry T."/>
            <person name="Stroehlein A.J."/>
            <person name="Ansell B.R."/>
            <person name="Breugelmans B."/>
            <person name="Hofmann A."/>
            <person name="Qu J."/>
            <person name="Dugan S."/>
            <person name="Lee S.L."/>
            <person name="Chao H."/>
            <person name="Dinh H."/>
            <person name="Han Y."/>
            <person name="Doddapaneni H.V."/>
            <person name="Worley K.C."/>
            <person name="Muzny D.M."/>
            <person name="Ioannidis P."/>
            <person name="Waterhouse R.M."/>
            <person name="Zdobnov E.M."/>
            <person name="James P.J."/>
            <person name="Bagnall N.H."/>
            <person name="Kotze A.C."/>
            <person name="Gibbs R.A."/>
            <person name="Richards S."/>
            <person name="Batterham P."/>
            <person name="Gasser R.B."/>
        </authorList>
    </citation>
    <scope>NUCLEOTIDE SEQUENCE [LARGE SCALE GENOMIC DNA]</scope>
    <source>
        <strain evidence="3 4">LS</strain>
        <tissue evidence="3">Full body</tissue>
    </source>
</reference>
<keyword evidence="2" id="KW-0732">Signal</keyword>
<accession>A0A0L0CRX0</accession>
<keyword evidence="4" id="KW-1185">Reference proteome</keyword>